<accession>A0A3B6EKN7</accession>
<name>A0A3B6EKN7_WHEAT</name>
<dbReference type="Gramene" id="TraesCLE_scaffold_108746_01G000200.1">
    <property type="protein sequence ID" value="TraesCLE_scaffold_108746_01G000200.1"/>
    <property type="gene ID" value="TraesCLE_scaffold_108746_01G000200"/>
</dbReference>
<dbReference type="GeneID" id="123062449"/>
<dbReference type="Gramene" id="TraesPARA_EIv1.0_0849970.1">
    <property type="protein sequence ID" value="TraesPARA_EIv1.0_0849970.1.CDS"/>
    <property type="gene ID" value="TraesPARA_EIv1.0_0849970"/>
</dbReference>
<feature type="compositionally biased region" description="Polar residues" evidence="1">
    <location>
        <begin position="10"/>
        <end position="23"/>
    </location>
</feature>
<dbReference type="Gramene" id="TraesSTA3A03G01449220.1">
    <property type="protein sequence ID" value="TraesSTA3A03G01449220.1"/>
    <property type="gene ID" value="TraesSTA3A03G01449220"/>
</dbReference>
<dbReference type="Gramene" id="TraesCAD_scaffold_063119_01G000100.1">
    <property type="protein sequence ID" value="TraesCAD_scaffold_063119_01G000100.1"/>
    <property type="gene ID" value="TraesCAD_scaffold_063119_01G000100"/>
</dbReference>
<reference evidence="2" key="2">
    <citation type="submission" date="2018-10" db="UniProtKB">
        <authorList>
            <consortium name="EnsemblPlants"/>
        </authorList>
    </citation>
    <scope>IDENTIFICATION</scope>
</reference>
<dbReference type="EnsemblPlants" id="TraesCS3A02G345200.1">
    <property type="protein sequence ID" value="TraesCS3A02G345200.1"/>
    <property type="gene ID" value="TraesCS3A02G345200"/>
</dbReference>
<dbReference type="OMA" id="QHNSGFI"/>
<dbReference type="STRING" id="4565.A0A3B6EKN7"/>
<dbReference type="Gramene" id="TraesNOR3A03G01478610.1">
    <property type="protein sequence ID" value="TraesNOR3A03G01478610.1"/>
    <property type="gene ID" value="TraesNOR3A03G01478610"/>
</dbReference>
<gene>
    <name evidence="2" type="primary">LOC123062449</name>
</gene>
<dbReference type="Gramene" id="TraesMAC3A03G01455910.1">
    <property type="protein sequence ID" value="TraesMAC3A03G01455910.1"/>
    <property type="gene ID" value="TraesMAC3A03G01455910"/>
</dbReference>
<dbReference type="PANTHER" id="PTHR36771:SF2">
    <property type="entry name" value="POTASSIUM TRANSPORTER"/>
    <property type="match status" value="1"/>
</dbReference>
<dbReference type="PaxDb" id="4565-Traes_3AL_D0D664153.1"/>
<dbReference type="Gramene" id="TraesLAC3A03G01401670.1">
    <property type="protein sequence ID" value="TraesLAC3A03G01401670.1"/>
    <property type="gene ID" value="TraesLAC3A03G01401670"/>
</dbReference>
<dbReference type="GO" id="GO:0045893">
    <property type="term" value="P:positive regulation of DNA-templated transcription"/>
    <property type="evidence" value="ECO:0000318"/>
    <property type="project" value="GO_Central"/>
</dbReference>
<proteinExistence type="predicted"/>
<dbReference type="OrthoDB" id="5845at2759"/>
<evidence type="ECO:0000256" key="1">
    <source>
        <dbReference type="SAM" id="MobiDB-lite"/>
    </source>
</evidence>
<dbReference type="Proteomes" id="UP000019116">
    <property type="component" value="Chromosome 3A"/>
</dbReference>
<dbReference type="Gramene" id="TraesCS3A02G345200.1">
    <property type="protein sequence ID" value="TraesCS3A02G345200.1"/>
    <property type="gene ID" value="TraesCS3A02G345200"/>
</dbReference>
<feature type="region of interest" description="Disordered" evidence="1">
    <location>
        <begin position="1"/>
        <end position="53"/>
    </location>
</feature>
<dbReference type="Gramene" id="TraesJAG3A03G01466520.1">
    <property type="protein sequence ID" value="TraesJAG3A03G01466520.1"/>
    <property type="gene ID" value="TraesJAG3A03G01466520"/>
</dbReference>
<evidence type="ECO:0000313" key="3">
    <source>
        <dbReference type="Proteomes" id="UP000019116"/>
    </source>
</evidence>
<dbReference type="Gramene" id="TraesCS3A03G0825100.1">
    <property type="protein sequence ID" value="TraesCS3A03G0825100.1.CDS"/>
    <property type="gene ID" value="TraesCS3A03G0825100"/>
</dbReference>
<dbReference type="AlphaFoldDB" id="A0A3B6EKN7"/>
<dbReference type="RefSeq" id="XP_044341907.1">
    <property type="nucleotide sequence ID" value="XM_044485972.1"/>
</dbReference>
<dbReference type="Gramene" id="TraesRN3A0100842900.1">
    <property type="protein sequence ID" value="TraesRN3A0100842900.1"/>
    <property type="gene ID" value="TraesRN3A0100842900"/>
</dbReference>
<protein>
    <recommendedName>
        <fullName evidence="4">GATA-type transcription activator N-terminal domain-containing protein</fullName>
    </recommendedName>
</protein>
<dbReference type="Gramene" id="TraesLDM3A03G01458310.1">
    <property type="protein sequence ID" value="TraesLDM3A03G01458310.1"/>
    <property type="gene ID" value="TraesLDM3A03G01458310"/>
</dbReference>
<sequence>MAMRALALSPAQSSSFGLHQSMPSFKPGSASPARSVRAYAKADEQEEEKKKVPKQSLFGNITEALDFSQVRSEKDAELLYEARDSIKDEGRMTREQYAALRRKIGGTYKDFFKSYVEVDGEYVEEGWVDKTCKVCKKDTRGEPRQVDNLGRYMHVACAENSKPTNFFSKLFGR</sequence>
<evidence type="ECO:0000313" key="2">
    <source>
        <dbReference type="EnsemblPlants" id="TraesCS3A02G345200.1"/>
    </source>
</evidence>
<reference evidence="2" key="1">
    <citation type="submission" date="2018-08" db="EMBL/GenBank/DDBJ databases">
        <authorList>
            <person name="Rossello M."/>
        </authorList>
    </citation>
    <scope>NUCLEOTIDE SEQUENCE [LARGE SCALE GENOMIC DNA]</scope>
    <source>
        <strain evidence="2">cv. Chinese Spring</strain>
    </source>
</reference>
<dbReference type="Gramene" id="TraesWEE_scaffold_050393_01G000100.1">
    <property type="protein sequence ID" value="TraesWEE_scaffold_050393_01G000100.1"/>
    <property type="gene ID" value="TraesWEE_scaffold_050393_01G000100"/>
</dbReference>
<dbReference type="PANTHER" id="PTHR36771">
    <property type="entry name" value="POTASSIUM TRANSPORTER"/>
    <property type="match status" value="1"/>
</dbReference>
<dbReference type="Gramene" id="TraesROB_scaffold_088457_01G000200.1">
    <property type="protein sequence ID" value="TraesROB_scaffold_088457_01G000200.1"/>
    <property type="gene ID" value="TraesROB_scaffold_088457_01G000200"/>
</dbReference>
<dbReference type="Gramene" id="TraesSYM3A03G01480500.1">
    <property type="protein sequence ID" value="TraesSYM3A03G01480500.1"/>
    <property type="gene ID" value="TraesSYM3A03G01480500"/>
</dbReference>
<keyword evidence="3" id="KW-1185">Reference proteome</keyword>
<organism evidence="2">
    <name type="scientific">Triticum aestivum</name>
    <name type="common">Wheat</name>
    <dbReference type="NCBI Taxonomy" id="4565"/>
    <lineage>
        <taxon>Eukaryota</taxon>
        <taxon>Viridiplantae</taxon>
        <taxon>Streptophyta</taxon>
        <taxon>Embryophyta</taxon>
        <taxon>Tracheophyta</taxon>
        <taxon>Spermatophyta</taxon>
        <taxon>Magnoliopsida</taxon>
        <taxon>Liliopsida</taxon>
        <taxon>Poales</taxon>
        <taxon>Poaceae</taxon>
        <taxon>BOP clade</taxon>
        <taxon>Pooideae</taxon>
        <taxon>Triticodae</taxon>
        <taxon>Triticeae</taxon>
        <taxon>Triticinae</taxon>
        <taxon>Triticum</taxon>
    </lineage>
</organism>
<feature type="compositionally biased region" description="Basic and acidic residues" evidence="1">
    <location>
        <begin position="40"/>
        <end position="50"/>
    </location>
</feature>
<dbReference type="Gramene" id="TraesJUL3A03G01470210.1">
    <property type="protein sequence ID" value="TraesJUL3A03G01470210.1"/>
    <property type="gene ID" value="TraesJUL3A03G01470210"/>
</dbReference>
<dbReference type="Gramene" id="TraesARI3A03G01479200.1">
    <property type="protein sequence ID" value="TraesARI3A03G01479200.1"/>
    <property type="gene ID" value="TraesARI3A03G01479200"/>
</dbReference>
<evidence type="ECO:0008006" key="4">
    <source>
        <dbReference type="Google" id="ProtNLM"/>
    </source>
</evidence>
<dbReference type="GO" id="GO:0009658">
    <property type="term" value="P:chloroplast organization"/>
    <property type="evidence" value="ECO:0000318"/>
    <property type="project" value="GO_Central"/>
</dbReference>